<comment type="similarity">
    <text evidence="2 8">Belongs to the OSBP family.</text>
</comment>
<feature type="compositionally biased region" description="Polar residues" evidence="10">
    <location>
        <begin position="567"/>
        <end position="582"/>
    </location>
</feature>
<dbReference type="GO" id="GO:0005886">
    <property type="term" value="C:plasma membrane"/>
    <property type="evidence" value="ECO:0007669"/>
    <property type="project" value="TreeGrafter"/>
</dbReference>
<dbReference type="PROSITE" id="PS01013">
    <property type="entry name" value="OSBP"/>
    <property type="match status" value="1"/>
</dbReference>
<feature type="compositionally biased region" description="Basic residues" evidence="10">
    <location>
        <begin position="326"/>
        <end position="338"/>
    </location>
</feature>
<evidence type="ECO:0000256" key="6">
    <source>
        <dbReference type="ARBA" id="ARBA00023055"/>
    </source>
</evidence>
<name>A0A1W0WV19_HYPEX</name>
<dbReference type="Pfam" id="PF01237">
    <property type="entry name" value="Oxysterol_BP"/>
    <property type="match status" value="1"/>
</dbReference>
<evidence type="ECO:0000256" key="5">
    <source>
        <dbReference type="ARBA" id="ARBA00022553"/>
    </source>
</evidence>
<feature type="compositionally biased region" description="Low complexity" evidence="10">
    <location>
        <begin position="66"/>
        <end position="92"/>
    </location>
</feature>
<reference evidence="13" key="1">
    <citation type="submission" date="2017-01" db="EMBL/GenBank/DDBJ databases">
        <title>Comparative genomics of anhydrobiosis in the tardigrade Hypsibius dujardini.</title>
        <authorList>
            <person name="Yoshida Y."/>
            <person name="Koutsovoulos G."/>
            <person name="Laetsch D."/>
            <person name="Stevens L."/>
            <person name="Kumar S."/>
            <person name="Horikawa D."/>
            <person name="Ishino K."/>
            <person name="Komine S."/>
            <person name="Tomita M."/>
            <person name="Blaxter M."/>
            <person name="Arakawa K."/>
        </authorList>
    </citation>
    <scope>NUCLEOTIDE SEQUENCE [LARGE SCALE GENOMIC DNA]</scope>
    <source>
        <strain evidence="13">Z151</strain>
    </source>
</reference>
<evidence type="ECO:0000313" key="12">
    <source>
        <dbReference type="EMBL" id="OQV19046.1"/>
    </source>
</evidence>
<dbReference type="Proteomes" id="UP000192578">
    <property type="component" value="Unassembled WGS sequence"/>
</dbReference>
<organism evidence="12 13">
    <name type="scientific">Hypsibius exemplaris</name>
    <name type="common">Freshwater tardigrade</name>
    <dbReference type="NCBI Taxonomy" id="2072580"/>
    <lineage>
        <taxon>Eukaryota</taxon>
        <taxon>Metazoa</taxon>
        <taxon>Ecdysozoa</taxon>
        <taxon>Tardigrada</taxon>
        <taxon>Eutardigrada</taxon>
        <taxon>Parachela</taxon>
        <taxon>Hypsibioidea</taxon>
        <taxon>Hypsibiidae</taxon>
        <taxon>Hypsibius</taxon>
    </lineage>
</organism>
<dbReference type="AlphaFoldDB" id="A0A1W0WV19"/>
<dbReference type="FunFam" id="2.40.160.120:FF:000001">
    <property type="entry name" value="Oxysterol-binding protein"/>
    <property type="match status" value="1"/>
</dbReference>
<feature type="compositionally biased region" description="Low complexity" evidence="10">
    <location>
        <begin position="20"/>
        <end position="57"/>
    </location>
</feature>
<dbReference type="GO" id="GO:0097038">
    <property type="term" value="C:perinuclear endoplasmic reticulum"/>
    <property type="evidence" value="ECO:0007669"/>
    <property type="project" value="TreeGrafter"/>
</dbReference>
<feature type="compositionally biased region" description="Basic and acidic residues" evidence="10">
    <location>
        <begin position="536"/>
        <end position="546"/>
    </location>
</feature>
<dbReference type="Gene3D" id="2.30.29.30">
    <property type="entry name" value="Pleckstrin-homology domain (PH domain)/Phosphotyrosine-binding domain (PTB)"/>
    <property type="match status" value="1"/>
</dbReference>
<dbReference type="PANTHER" id="PTHR10972:SF203">
    <property type="entry name" value="OXYSTEROL-BINDING PROTEIN HOMOLOG 3"/>
    <property type="match status" value="1"/>
</dbReference>
<dbReference type="InterPro" id="IPR018494">
    <property type="entry name" value="Oxysterol-bd_CS"/>
</dbReference>
<dbReference type="Pfam" id="PF15409">
    <property type="entry name" value="PH_8"/>
    <property type="match status" value="1"/>
</dbReference>
<evidence type="ECO:0000256" key="2">
    <source>
        <dbReference type="ARBA" id="ARBA00008842"/>
    </source>
</evidence>
<dbReference type="Gene3D" id="2.40.160.120">
    <property type="match status" value="1"/>
</dbReference>
<evidence type="ECO:0000256" key="10">
    <source>
        <dbReference type="SAM" id="MobiDB-lite"/>
    </source>
</evidence>
<dbReference type="GO" id="GO:0015485">
    <property type="term" value="F:cholesterol binding"/>
    <property type="evidence" value="ECO:0007669"/>
    <property type="project" value="TreeGrafter"/>
</dbReference>
<dbReference type="SUPFAM" id="SSF144000">
    <property type="entry name" value="Oxysterol-binding protein-like"/>
    <property type="match status" value="1"/>
</dbReference>
<gene>
    <name evidence="12" type="ORF">BV898_06901</name>
</gene>
<evidence type="ECO:0000259" key="11">
    <source>
        <dbReference type="PROSITE" id="PS50003"/>
    </source>
</evidence>
<dbReference type="InterPro" id="IPR037239">
    <property type="entry name" value="OSBP_sf"/>
</dbReference>
<dbReference type="SUPFAM" id="SSF50729">
    <property type="entry name" value="PH domain-like"/>
    <property type="match status" value="1"/>
</dbReference>
<evidence type="ECO:0000256" key="4">
    <source>
        <dbReference type="ARBA" id="ARBA00022490"/>
    </source>
</evidence>
<feature type="region of interest" description="Disordered" evidence="10">
    <location>
        <begin position="313"/>
        <end position="416"/>
    </location>
</feature>
<evidence type="ECO:0000256" key="9">
    <source>
        <dbReference type="RuleBase" id="RU003845"/>
    </source>
</evidence>
<dbReference type="GO" id="GO:0005829">
    <property type="term" value="C:cytosol"/>
    <property type="evidence" value="ECO:0007669"/>
    <property type="project" value="TreeGrafter"/>
</dbReference>
<dbReference type="PROSITE" id="PS50003">
    <property type="entry name" value="PH_DOMAIN"/>
    <property type="match status" value="1"/>
</dbReference>
<evidence type="ECO:0000256" key="3">
    <source>
        <dbReference type="ARBA" id="ARBA00022448"/>
    </source>
</evidence>
<dbReference type="InterPro" id="IPR000648">
    <property type="entry name" value="Oxysterol-bd"/>
</dbReference>
<dbReference type="InterPro" id="IPR011993">
    <property type="entry name" value="PH-like_dom_sf"/>
</dbReference>
<dbReference type="InterPro" id="IPR041680">
    <property type="entry name" value="PH_8"/>
</dbReference>
<feature type="compositionally biased region" description="Low complexity" evidence="10">
    <location>
        <begin position="385"/>
        <end position="415"/>
    </location>
</feature>
<feature type="domain" description="PH" evidence="11">
    <location>
        <begin position="144"/>
        <end position="239"/>
    </location>
</feature>
<comment type="caution">
    <text evidence="12">The sequence shown here is derived from an EMBL/GenBank/DDBJ whole genome shotgun (WGS) entry which is preliminary data.</text>
</comment>
<dbReference type="InterPro" id="IPR001849">
    <property type="entry name" value="PH_domain"/>
</dbReference>
<dbReference type="PANTHER" id="PTHR10972">
    <property type="entry name" value="OXYSTEROL-BINDING PROTEIN-RELATED"/>
    <property type="match status" value="1"/>
</dbReference>
<keyword evidence="5" id="KW-0597">Phosphoprotein</keyword>
<feature type="compositionally biased region" description="Polar residues" evidence="10">
    <location>
        <begin position="372"/>
        <end position="381"/>
    </location>
</feature>
<evidence type="ECO:0000256" key="8">
    <source>
        <dbReference type="RuleBase" id="RU003844"/>
    </source>
</evidence>
<dbReference type="GO" id="GO:0120009">
    <property type="term" value="P:intermembrane lipid transfer"/>
    <property type="evidence" value="ECO:0007669"/>
    <property type="project" value="UniProtKB-ARBA"/>
</dbReference>
<keyword evidence="3 9" id="KW-0813">Transport</keyword>
<feature type="region of interest" description="Disordered" evidence="10">
    <location>
        <begin position="1"/>
        <end position="115"/>
    </location>
</feature>
<accession>A0A1W0WV19</accession>
<keyword evidence="7" id="KW-0446">Lipid-binding</keyword>
<comment type="subcellular location">
    <subcellularLocation>
        <location evidence="1">Cytoplasm</location>
    </subcellularLocation>
</comment>
<protein>
    <recommendedName>
        <fullName evidence="9">Oxysterol-binding protein</fullName>
    </recommendedName>
</protein>
<dbReference type="OrthoDB" id="1854502at2759"/>
<keyword evidence="13" id="KW-1185">Reference proteome</keyword>
<dbReference type="SMART" id="SM00233">
    <property type="entry name" value="PH"/>
    <property type="match status" value="1"/>
</dbReference>
<feature type="compositionally biased region" description="Low complexity" evidence="10">
    <location>
        <begin position="347"/>
        <end position="359"/>
    </location>
</feature>
<sequence length="962" mass="106302">MADFVAEVNNNTTNAKDVRPISLPITISSSSLASASSSSVPNNNNNKMPAASSSAMPGRRVPAHNGSHSPSSNSMSSTPSGDGSSSQSEYFSYEPTAERTGSLKATPTRHHATEKTFAEWKPSLGTEYEILQSLKVGERFDEQVAVFEGILSKKRRRRGTGFQKRYCRLDQGYLLYAKNRADMGRGVLLGTLDIGLSVVVLNAKKRGIEIDSTEALHHFRVATEAQFLKWAQMLRDHRLFRQATMAHLAFSDVDLDGTMKDATILQQPSGVAARRFGLDVSKAQLDAVFSKLDRAAALVEQWDMASSEPILDRDIQNTTGDGPRKTTLKRFFSRRKKADKKEKDDAASTSASTKGSTVTRTATMPDRMDTLQLPSSSSTNLFVDVSSHGSVSLPPSSPHPGSVISESSHHGSQSSLNKITDLSPVAVGMTGSAAGGSAAGSSSTSRPDLETLLLARELVSTFRVIGNDFRQLYNRFNSVLGEDATLKGNMMQNRIVHTLSSDSAGTIGSSETFFTAISHFSGATLQNLNAPLSDSSSDRGESRDEGCSTDSEIEDGMDGEIGGRLHSTPQMTLQTGRRTTLPSPRPLADGSLLKMIGGFIGKDLTRLALPVKINEPLSMLQRLCEEMEYCELLDKAADCIDPVERMTLVATFAISGFASAYYRASTKPFNPLLGETYECIREDKGFRYVGEQVSHHPPISACHAESLNDKYCYWQDFRPKTRFWGRSIEITNHGEVHVTINKSEHYRWNKPSSRLGVAALMSQKGHLEIYGTIKITCSNDYYATLTFGKSSSEGTPVHVEGSVHGPDRAPLTALFGSWNECVYWNDPGKTGTRVLWRAGAMPADHERYYGFTRFAVELNELTDDLTKVLPVTDCRFRPDQRLLECGNLASAEIEKKRVEQNQRERSLKYTKDHYPYEPRWFRRLEQAAGGGNDVPDIYEFNYRYWMLREHPGFPNVPIEPLW</sequence>
<keyword evidence="4" id="KW-0963">Cytoplasm</keyword>
<evidence type="ECO:0000256" key="1">
    <source>
        <dbReference type="ARBA" id="ARBA00004496"/>
    </source>
</evidence>
<feature type="region of interest" description="Disordered" evidence="10">
    <location>
        <begin position="529"/>
        <end position="584"/>
    </location>
</feature>
<keyword evidence="6 9" id="KW-0445">Lipid transport</keyword>
<evidence type="ECO:0000256" key="7">
    <source>
        <dbReference type="ARBA" id="ARBA00023121"/>
    </source>
</evidence>
<proteinExistence type="inferred from homology"/>
<dbReference type="EMBL" id="MTYJ01000043">
    <property type="protein sequence ID" value="OQV19046.1"/>
    <property type="molecule type" value="Genomic_DNA"/>
</dbReference>
<evidence type="ECO:0000313" key="13">
    <source>
        <dbReference type="Proteomes" id="UP000192578"/>
    </source>
</evidence>